<accession>A0A382TXC2</accession>
<protein>
    <submittedName>
        <fullName evidence="1">Uncharacterized protein</fullName>
    </submittedName>
</protein>
<feature type="non-terminal residue" evidence="1">
    <location>
        <position position="1"/>
    </location>
</feature>
<sequence>GLLVLVSGTIKRPTTVASRGSLSKFILASTSPGSTG</sequence>
<name>A0A382TXC2_9ZZZZ</name>
<gene>
    <name evidence="1" type="ORF">METZ01_LOCUS379563</name>
</gene>
<organism evidence="1">
    <name type="scientific">marine metagenome</name>
    <dbReference type="NCBI Taxonomy" id="408172"/>
    <lineage>
        <taxon>unclassified sequences</taxon>
        <taxon>metagenomes</taxon>
        <taxon>ecological metagenomes</taxon>
    </lineage>
</organism>
<dbReference type="AlphaFoldDB" id="A0A382TXC2"/>
<dbReference type="EMBL" id="UINC01139887">
    <property type="protein sequence ID" value="SVD26709.1"/>
    <property type="molecule type" value="Genomic_DNA"/>
</dbReference>
<evidence type="ECO:0000313" key="1">
    <source>
        <dbReference type="EMBL" id="SVD26709.1"/>
    </source>
</evidence>
<reference evidence="1" key="1">
    <citation type="submission" date="2018-05" db="EMBL/GenBank/DDBJ databases">
        <authorList>
            <person name="Lanie J.A."/>
            <person name="Ng W.-L."/>
            <person name="Kazmierczak K.M."/>
            <person name="Andrzejewski T.M."/>
            <person name="Davidsen T.M."/>
            <person name="Wayne K.J."/>
            <person name="Tettelin H."/>
            <person name="Glass J.I."/>
            <person name="Rusch D."/>
            <person name="Podicherti R."/>
            <person name="Tsui H.-C.T."/>
            <person name="Winkler M.E."/>
        </authorList>
    </citation>
    <scope>NUCLEOTIDE SEQUENCE</scope>
</reference>
<feature type="non-terminal residue" evidence="1">
    <location>
        <position position="36"/>
    </location>
</feature>
<proteinExistence type="predicted"/>